<dbReference type="Proteomes" id="UP000013523">
    <property type="component" value="Chromosome"/>
</dbReference>
<dbReference type="PANTHER" id="PTHR13061">
    <property type="entry name" value="DYNACTIN SUBUNIT P25"/>
    <property type="match status" value="1"/>
</dbReference>
<dbReference type="AlphaFoldDB" id="R4K569"/>
<dbReference type="InterPro" id="IPR011004">
    <property type="entry name" value="Trimer_LpxA-like_sf"/>
</dbReference>
<dbReference type="EMBL" id="CP003261">
    <property type="protein sequence ID" value="AGK96851.1"/>
    <property type="molecule type" value="Genomic_DNA"/>
</dbReference>
<dbReference type="Gene3D" id="2.160.10.10">
    <property type="entry name" value="Hexapeptide repeat proteins"/>
    <property type="match status" value="1"/>
</dbReference>
<dbReference type="RefSeq" id="WP_015615169.1">
    <property type="nucleotide sequence ID" value="NC_021182.1"/>
</dbReference>
<dbReference type="GO" id="GO:0016740">
    <property type="term" value="F:transferase activity"/>
    <property type="evidence" value="ECO:0007669"/>
    <property type="project" value="UniProtKB-KW"/>
</dbReference>
<dbReference type="PANTHER" id="PTHR13061:SF29">
    <property type="entry name" value="GAMMA CARBONIC ANHYDRASE-LIKE 1, MITOCHONDRIAL-RELATED"/>
    <property type="match status" value="1"/>
</dbReference>
<evidence type="ECO:0000313" key="2">
    <source>
        <dbReference type="Proteomes" id="UP000013523"/>
    </source>
</evidence>
<accession>R4K569</accession>
<dbReference type="STRING" id="86416.Clopa_1957"/>
<keyword evidence="1" id="KW-0808">Transferase</keyword>
<protein>
    <submittedName>
        <fullName evidence="1">Isoleucine patch superfamily enzyme, carbonic anhydrase/acetyltransferase</fullName>
    </submittedName>
</protein>
<name>R4K569_CLOPA</name>
<dbReference type="InterPro" id="IPR050484">
    <property type="entry name" value="Transf_Hexapept/Carb_Anhydrase"/>
</dbReference>
<evidence type="ECO:0000313" key="1">
    <source>
        <dbReference type="EMBL" id="AGK96851.1"/>
    </source>
</evidence>
<dbReference type="OrthoDB" id="9784739at2"/>
<gene>
    <name evidence="1" type="ORF">Clopa_1957</name>
</gene>
<sequence length="200" mass="21949">MLINHLGKSPIIDATAFIAPNAAICGDVKIGRNTRIMYGASIIAEGGTIEIGDDCVVLENAVLRSTVKHSLKISNKVLIGPNAHVVGCTVDDNVFIATGASIFHGAKLCRGSEVRINGVVHIKTILQENQFVPIGWIAIGNPVEILPPEKHDDIWKIQKPLDFPEYVYGVNREDEQENTMLQVMKMMTNTLKSHENDRVL</sequence>
<dbReference type="eggNOG" id="COG0663">
    <property type="taxonomic scope" value="Bacteria"/>
</dbReference>
<reference evidence="1 2" key="1">
    <citation type="submission" date="2012-01" db="EMBL/GenBank/DDBJ databases">
        <title>Complete sequence of chromosome of Clostridium pasteurianum BC1.</title>
        <authorList>
            <consortium name="US DOE Joint Genome Institute"/>
            <person name="Lucas S."/>
            <person name="Han J."/>
            <person name="Lapidus A."/>
            <person name="Cheng J.-F."/>
            <person name="Goodwin L."/>
            <person name="Pitluck S."/>
            <person name="Peters L."/>
            <person name="Mikhailova N."/>
            <person name="Teshima H."/>
            <person name="Detter J.C."/>
            <person name="Han C."/>
            <person name="Tapia R."/>
            <person name="Land M."/>
            <person name="Hauser L."/>
            <person name="Kyrpides N."/>
            <person name="Ivanova N."/>
            <person name="Pagani I."/>
            <person name="Dunn J."/>
            <person name="Taghavi S."/>
            <person name="Francis A."/>
            <person name="van der Lelie D."/>
            <person name="Woyke T."/>
        </authorList>
    </citation>
    <scope>NUCLEOTIDE SEQUENCE [LARGE SCALE GENOMIC DNA]</scope>
    <source>
        <strain evidence="1 2">BC1</strain>
    </source>
</reference>
<dbReference type="SUPFAM" id="SSF51161">
    <property type="entry name" value="Trimeric LpxA-like enzymes"/>
    <property type="match status" value="1"/>
</dbReference>
<keyword evidence="2" id="KW-1185">Reference proteome</keyword>
<dbReference type="PATRIC" id="fig|86416.3.peg.1927"/>
<proteinExistence type="predicted"/>
<dbReference type="HOGENOM" id="CLU_096472_0_0_9"/>
<organism evidence="1 2">
    <name type="scientific">Clostridium pasteurianum BC1</name>
    <dbReference type="NCBI Taxonomy" id="86416"/>
    <lineage>
        <taxon>Bacteria</taxon>
        <taxon>Bacillati</taxon>
        <taxon>Bacillota</taxon>
        <taxon>Clostridia</taxon>
        <taxon>Eubacteriales</taxon>
        <taxon>Clostridiaceae</taxon>
        <taxon>Clostridium</taxon>
    </lineage>
</organism>
<dbReference type="KEGG" id="cpas:Clopa_1957"/>